<feature type="non-terminal residue" evidence="1">
    <location>
        <position position="1"/>
    </location>
</feature>
<proteinExistence type="predicted"/>
<evidence type="ECO:0000313" key="2">
    <source>
        <dbReference type="Proteomes" id="UP000790709"/>
    </source>
</evidence>
<dbReference type="EMBL" id="MU266907">
    <property type="protein sequence ID" value="KAH7917888.1"/>
    <property type="molecule type" value="Genomic_DNA"/>
</dbReference>
<gene>
    <name evidence="1" type="ORF">BV22DRAFT_996045</name>
</gene>
<feature type="non-terminal residue" evidence="1">
    <location>
        <position position="212"/>
    </location>
</feature>
<name>A0ACB8AXX9_9AGAM</name>
<reference evidence="1" key="1">
    <citation type="journal article" date="2021" name="New Phytol.">
        <title>Evolutionary innovations through gain and loss of genes in the ectomycorrhizal Boletales.</title>
        <authorList>
            <person name="Wu G."/>
            <person name="Miyauchi S."/>
            <person name="Morin E."/>
            <person name="Kuo A."/>
            <person name="Drula E."/>
            <person name="Varga T."/>
            <person name="Kohler A."/>
            <person name="Feng B."/>
            <person name="Cao Y."/>
            <person name="Lipzen A."/>
            <person name="Daum C."/>
            <person name="Hundley H."/>
            <person name="Pangilinan J."/>
            <person name="Johnson J."/>
            <person name="Barry K."/>
            <person name="LaButti K."/>
            <person name="Ng V."/>
            <person name="Ahrendt S."/>
            <person name="Min B."/>
            <person name="Choi I.G."/>
            <person name="Park H."/>
            <person name="Plett J.M."/>
            <person name="Magnuson J."/>
            <person name="Spatafora J.W."/>
            <person name="Nagy L.G."/>
            <person name="Henrissat B."/>
            <person name="Grigoriev I.V."/>
            <person name="Yang Z.L."/>
            <person name="Xu J."/>
            <person name="Martin F.M."/>
        </authorList>
    </citation>
    <scope>NUCLEOTIDE SEQUENCE</scope>
    <source>
        <strain evidence="1">KUC20120723A-06</strain>
    </source>
</reference>
<dbReference type="Proteomes" id="UP000790709">
    <property type="component" value="Unassembled WGS sequence"/>
</dbReference>
<comment type="caution">
    <text evidence="1">The sequence shown here is derived from an EMBL/GenBank/DDBJ whole genome shotgun (WGS) entry which is preliminary data.</text>
</comment>
<protein>
    <submittedName>
        <fullName evidence="1">Uncharacterized protein</fullName>
    </submittedName>
</protein>
<organism evidence="1 2">
    <name type="scientific">Leucogyrophana mollusca</name>
    <dbReference type="NCBI Taxonomy" id="85980"/>
    <lineage>
        <taxon>Eukaryota</taxon>
        <taxon>Fungi</taxon>
        <taxon>Dikarya</taxon>
        <taxon>Basidiomycota</taxon>
        <taxon>Agaricomycotina</taxon>
        <taxon>Agaricomycetes</taxon>
        <taxon>Agaricomycetidae</taxon>
        <taxon>Boletales</taxon>
        <taxon>Boletales incertae sedis</taxon>
        <taxon>Leucogyrophana</taxon>
    </lineage>
</organism>
<keyword evidence="2" id="KW-1185">Reference proteome</keyword>
<accession>A0ACB8AXX9</accession>
<sequence>PIKKSQSVSHGIQPKTTNEVLLLTLLRKAEAANIALKHRVIDLQAASILNEMYCSVLRGQLANQEEKKRRGKEKGKLMGDGLPRFLSGDEFYERVVEFEREQQKVAAEKRTRKEERQRRAEALATWKKLEEGRKSKNKAQRAGYRAALERWTLEKAKAKAEGRKFSEGKPLLGKLLPAIPRPALNAYEEEDGGCSGEEEFDLDEVSDGSDED</sequence>
<evidence type="ECO:0000313" key="1">
    <source>
        <dbReference type="EMBL" id="KAH7917888.1"/>
    </source>
</evidence>